<proteinExistence type="predicted"/>
<name>A0A2N9H6B9_FAGSY</name>
<accession>A0A2N9H6B9</accession>
<keyword evidence="1" id="KW-0812">Transmembrane</keyword>
<protein>
    <recommendedName>
        <fullName evidence="3">Transmembrane protein</fullName>
    </recommendedName>
</protein>
<feature type="transmembrane region" description="Helical" evidence="1">
    <location>
        <begin position="31"/>
        <end position="50"/>
    </location>
</feature>
<gene>
    <name evidence="2" type="ORF">FSB_LOCUS35504</name>
</gene>
<evidence type="ECO:0000313" key="2">
    <source>
        <dbReference type="EMBL" id="SPD07622.1"/>
    </source>
</evidence>
<keyword evidence="1" id="KW-0472">Membrane</keyword>
<reference evidence="2" key="1">
    <citation type="submission" date="2018-02" db="EMBL/GenBank/DDBJ databases">
        <authorList>
            <person name="Cohen D.B."/>
            <person name="Kent A.D."/>
        </authorList>
    </citation>
    <scope>NUCLEOTIDE SEQUENCE</scope>
</reference>
<evidence type="ECO:0000256" key="1">
    <source>
        <dbReference type="SAM" id="Phobius"/>
    </source>
</evidence>
<evidence type="ECO:0008006" key="3">
    <source>
        <dbReference type="Google" id="ProtNLM"/>
    </source>
</evidence>
<dbReference type="AlphaFoldDB" id="A0A2N9H6B9"/>
<feature type="transmembrane region" description="Helical" evidence="1">
    <location>
        <begin position="57"/>
        <end position="75"/>
    </location>
</feature>
<dbReference type="EMBL" id="OIVN01002938">
    <property type="protein sequence ID" value="SPD07622.1"/>
    <property type="molecule type" value="Genomic_DNA"/>
</dbReference>
<keyword evidence="1" id="KW-1133">Transmembrane helix</keyword>
<organism evidence="2">
    <name type="scientific">Fagus sylvatica</name>
    <name type="common">Beechnut</name>
    <dbReference type="NCBI Taxonomy" id="28930"/>
    <lineage>
        <taxon>Eukaryota</taxon>
        <taxon>Viridiplantae</taxon>
        <taxon>Streptophyta</taxon>
        <taxon>Embryophyta</taxon>
        <taxon>Tracheophyta</taxon>
        <taxon>Spermatophyta</taxon>
        <taxon>Magnoliopsida</taxon>
        <taxon>eudicotyledons</taxon>
        <taxon>Gunneridae</taxon>
        <taxon>Pentapetalae</taxon>
        <taxon>rosids</taxon>
        <taxon>fabids</taxon>
        <taxon>Fagales</taxon>
        <taxon>Fagaceae</taxon>
        <taxon>Fagus</taxon>
    </lineage>
</organism>
<sequence>MGFRRGCELLWLRGYGFGCGSAPVWVVAPWLWVWVWVGAGVGCGSVAMGLGEGRRWCGLWWVAGMVGKIILRFLLGRYGGGEKNSFGGLEAGVFSAM</sequence>